<keyword evidence="5" id="KW-1185">Reference proteome</keyword>
<reference evidence="4 5" key="1">
    <citation type="submission" date="2023-04" db="EMBL/GenBank/DDBJ databases">
        <title>A. sendaiensis sub sp. chiapanensis a novel subspecie with specific adaptation in bacterial cell wall isolated from an active volcano.</title>
        <authorList>
            <person name="Alvarez Gutierrez P.E."/>
            <person name="Ortiz Cortes L.Y."/>
        </authorList>
    </citation>
    <scope>NUCLEOTIDE SEQUENCE [LARGE SCALE GENOMIC DNA]</scope>
    <source>
        <strain evidence="4 5">PA2</strain>
    </source>
</reference>
<evidence type="ECO:0000313" key="5">
    <source>
        <dbReference type="Proteomes" id="UP001529245"/>
    </source>
</evidence>
<dbReference type="Gene3D" id="2.60.40.420">
    <property type="entry name" value="Cupredoxins - blue copper proteins"/>
    <property type="match status" value="1"/>
</dbReference>
<evidence type="ECO:0000256" key="2">
    <source>
        <dbReference type="SAM" id="SignalP"/>
    </source>
</evidence>
<feature type="chain" id="PRO_5045604834" evidence="2">
    <location>
        <begin position="23"/>
        <end position="183"/>
    </location>
</feature>
<dbReference type="SUPFAM" id="SSF49503">
    <property type="entry name" value="Cupredoxins"/>
    <property type="match status" value="1"/>
</dbReference>
<dbReference type="PROSITE" id="PS51257">
    <property type="entry name" value="PROKAR_LIPOPROTEIN"/>
    <property type="match status" value="1"/>
</dbReference>
<accession>A0ABT6XX35</accession>
<evidence type="ECO:0000313" key="4">
    <source>
        <dbReference type="EMBL" id="MDI9259567.1"/>
    </source>
</evidence>
<dbReference type="InterPro" id="IPR049544">
    <property type="entry name" value="SoxE-like_C"/>
</dbReference>
<dbReference type="InterPro" id="IPR008972">
    <property type="entry name" value="Cupredoxin"/>
</dbReference>
<dbReference type="EMBL" id="JASGCB010000005">
    <property type="protein sequence ID" value="MDI9259567.1"/>
    <property type="molecule type" value="Genomic_DNA"/>
</dbReference>
<dbReference type="Proteomes" id="UP001529245">
    <property type="component" value="Unassembled WGS sequence"/>
</dbReference>
<organism evidence="4 5">
    <name type="scientific">Alicyclobacillus sendaiensis PA2</name>
    <dbReference type="NCBI Taxonomy" id="3029425"/>
    <lineage>
        <taxon>Bacteria</taxon>
        <taxon>Bacillati</taxon>
        <taxon>Bacillota</taxon>
        <taxon>Bacilli</taxon>
        <taxon>Bacillales</taxon>
        <taxon>Alicyclobacillaceae</taxon>
        <taxon>Alicyclobacillus</taxon>
    </lineage>
</organism>
<proteinExistence type="predicted"/>
<gene>
    <name evidence="4" type="ORF">QID03_05145</name>
</gene>
<protein>
    <submittedName>
        <fullName evidence="4">Sulfocyanin-like copper-binding protein</fullName>
    </submittedName>
</protein>
<dbReference type="RefSeq" id="WP_283203121.1">
    <property type="nucleotide sequence ID" value="NZ_JASGCB010000005.1"/>
</dbReference>
<evidence type="ECO:0000256" key="1">
    <source>
        <dbReference type="ARBA" id="ARBA00022723"/>
    </source>
</evidence>
<sequence length="183" mass="18496">MKRAVFAGALTAVAMASVGCGATSPSPSRPQAPLATWNASQHLVKWVVVAGDGGANGGMNFDGYANGEMTLVVPLGWRVEIAFRNASFTPHSAMVVPFADHERPNFDASLAAFPGAATANPSQGSSKGDEETVTFTASRAGTYALVCAVPGHALAGMWDKLEVSAQAKSPSLSAGGSSTGGSP</sequence>
<dbReference type="PROSITE" id="PS00079">
    <property type="entry name" value="MULTICOPPER_OXIDASE1"/>
    <property type="match status" value="1"/>
</dbReference>
<dbReference type="InterPro" id="IPR033138">
    <property type="entry name" value="Cu_oxidase_CS"/>
</dbReference>
<feature type="signal peptide" evidence="2">
    <location>
        <begin position="1"/>
        <end position="22"/>
    </location>
</feature>
<keyword evidence="2" id="KW-0732">Signal</keyword>
<dbReference type="Pfam" id="PF06525">
    <property type="entry name" value="SoxE"/>
    <property type="match status" value="1"/>
</dbReference>
<evidence type="ECO:0000259" key="3">
    <source>
        <dbReference type="Pfam" id="PF06525"/>
    </source>
</evidence>
<comment type="caution">
    <text evidence="4">The sequence shown here is derived from an EMBL/GenBank/DDBJ whole genome shotgun (WGS) entry which is preliminary data.</text>
</comment>
<feature type="domain" description="Sulfocyanin-like C-terminal" evidence="3">
    <location>
        <begin position="47"/>
        <end position="170"/>
    </location>
</feature>
<name>A0ABT6XX35_ALISE</name>
<keyword evidence="1" id="KW-0479">Metal-binding</keyword>